<reference evidence="6 7" key="1">
    <citation type="journal article" date="2019" name="Emerg. Microbes Infect.">
        <title>Comprehensive subspecies identification of 175 nontuberculous mycobacteria species based on 7547 genomic profiles.</title>
        <authorList>
            <person name="Matsumoto Y."/>
            <person name="Kinjo T."/>
            <person name="Motooka D."/>
            <person name="Nabeya D."/>
            <person name="Jung N."/>
            <person name="Uechi K."/>
            <person name="Horii T."/>
            <person name="Iida T."/>
            <person name="Fujita J."/>
            <person name="Nakamura S."/>
        </authorList>
    </citation>
    <scope>NUCLEOTIDE SEQUENCE [LARGE SCALE GENOMIC DNA]</scope>
    <source>
        <strain evidence="6 7">JCM 6375</strain>
    </source>
</reference>
<dbReference type="FunFam" id="3.40.309.10:FF:000009">
    <property type="entry name" value="Aldehyde dehydrogenase A"/>
    <property type="match status" value="1"/>
</dbReference>
<dbReference type="InterPro" id="IPR029510">
    <property type="entry name" value="Ald_DH_CS_GLU"/>
</dbReference>
<dbReference type="AlphaFoldDB" id="A0AAD1HDU1"/>
<organism evidence="6 7">
    <name type="scientific">Mycolicibacterium moriokaense</name>
    <dbReference type="NCBI Taxonomy" id="39691"/>
    <lineage>
        <taxon>Bacteria</taxon>
        <taxon>Bacillati</taxon>
        <taxon>Actinomycetota</taxon>
        <taxon>Actinomycetes</taxon>
        <taxon>Mycobacteriales</taxon>
        <taxon>Mycobacteriaceae</taxon>
        <taxon>Mycolicibacterium</taxon>
    </lineage>
</organism>
<dbReference type="InterPro" id="IPR016162">
    <property type="entry name" value="Ald_DH_N"/>
</dbReference>
<dbReference type="Pfam" id="PF00171">
    <property type="entry name" value="Aldedh"/>
    <property type="match status" value="1"/>
</dbReference>
<evidence type="ECO:0000313" key="6">
    <source>
        <dbReference type="EMBL" id="BBX03613.1"/>
    </source>
</evidence>
<dbReference type="InterPro" id="IPR016161">
    <property type="entry name" value="Ald_DH/histidinol_DH"/>
</dbReference>
<dbReference type="Proteomes" id="UP000466681">
    <property type="component" value="Chromosome"/>
</dbReference>
<proteinExistence type="inferred from homology"/>
<dbReference type="InterPro" id="IPR015590">
    <property type="entry name" value="Aldehyde_DH_dom"/>
</dbReference>
<name>A0AAD1HDU1_9MYCO</name>
<dbReference type="KEGG" id="mmor:MMOR_45490"/>
<keyword evidence="7" id="KW-1185">Reference proteome</keyword>
<evidence type="ECO:0000256" key="3">
    <source>
        <dbReference type="PROSITE-ProRule" id="PRU10007"/>
    </source>
</evidence>
<dbReference type="Gene3D" id="3.40.309.10">
    <property type="entry name" value="Aldehyde Dehydrogenase, Chain A, domain 2"/>
    <property type="match status" value="1"/>
</dbReference>
<keyword evidence="2 4" id="KW-0560">Oxidoreductase</keyword>
<evidence type="ECO:0000256" key="4">
    <source>
        <dbReference type="RuleBase" id="RU003345"/>
    </source>
</evidence>
<accession>A0AAD1HDU1</accession>
<comment type="similarity">
    <text evidence="1 4">Belongs to the aldehyde dehydrogenase family.</text>
</comment>
<dbReference type="PANTHER" id="PTHR11699">
    <property type="entry name" value="ALDEHYDE DEHYDROGENASE-RELATED"/>
    <property type="match status" value="1"/>
</dbReference>
<dbReference type="GO" id="GO:0016620">
    <property type="term" value="F:oxidoreductase activity, acting on the aldehyde or oxo group of donors, NAD or NADP as acceptor"/>
    <property type="evidence" value="ECO:0007669"/>
    <property type="project" value="InterPro"/>
</dbReference>
<evidence type="ECO:0000259" key="5">
    <source>
        <dbReference type="Pfam" id="PF00171"/>
    </source>
</evidence>
<dbReference type="Gene3D" id="3.40.605.10">
    <property type="entry name" value="Aldehyde Dehydrogenase, Chain A, domain 1"/>
    <property type="match status" value="1"/>
</dbReference>
<dbReference type="InterPro" id="IPR016163">
    <property type="entry name" value="Ald_DH_C"/>
</dbReference>
<protein>
    <submittedName>
        <fullName evidence="6">Aldehyde dehydrogenase</fullName>
    </submittedName>
</protein>
<evidence type="ECO:0000256" key="1">
    <source>
        <dbReference type="ARBA" id="ARBA00009986"/>
    </source>
</evidence>
<dbReference type="EMBL" id="AP022560">
    <property type="protein sequence ID" value="BBX03613.1"/>
    <property type="molecule type" value="Genomic_DNA"/>
</dbReference>
<dbReference type="CDD" id="cd07099">
    <property type="entry name" value="ALDH_DDALDH"/>
    <property type="match status" value="1"/>
</dbReference>
<sequence>MPDLGSDDIAAICADLRRAQPEWEALGPRGRSAHLLRWLDWLLDNERRLLTLVQQETGKSWADASLEMSVAVDVINYFTANAERFLADRKVKPAGVANAVRKLRVQVRPHQLVGLITPWNGPLGGPMMDVVGALVAGAAVVSKPSEVTPLTWSEVVRGWRDEIGAPPVLAVATGGREAGAAVVDEVDMVMFTGSVRTGRSIAVRCAERLIPCSLELGGKDALIVLADADIERAAKAAVWGGMTNSGQACVGVERVYVEAPVYDEFVARVTEKVKALRQGMDAPGSFASDIGVMVTPSQVDIVAEHVADAVAKGARVLTGGERIPGNGFAPTVLVDVDHSMRCMREETFGPTLAIMRVADGDEAVRLANDSEYGLSSSLWTRDRRKADRISRRIEAGSVSINNALVATFQLPIPMGGWKNSGLGTRFGGPQGVLKYCRQQSVVEERLSLKSEPLWYPVVPARSRLIARAVRLLGAHDWRRRLGRRGR</sequence>
<feature type="active site" evidence="3">
    <location>
        <position position="215"/>
    </location>
</feature>
<dbReference type="SUPFAM" id="SSF53720">
    <property type="entry name" value="ALDH-like"/>
    <property type="match status" value="1"/>
</dbReference>
<dbReference type="PROSITE" id="PS00687">
    <property type="entry name" value="ALDEHYDE_DEHYDR_GLU"/>
    <property type="match status" value="1"/>
</dbReference>
<feature type="domain" description="Aldehyde dehydrogenase" evidence="5">
    <location>
        <begin position="2"/>
        <end position="441"/>
    </location>
</feature>
<evidence type="ECO:0000256" key="2">
    <source>
        <dbReference type="ARBA" id="ARBA00023002"/>
    </source>
</evidence>
<evidence type="ECO:0000313" key="7">
    <source>
        <dbReference type="Proteomes" id="UP000466681"/>
    </source>
</evidence>
<gene>
    <name evidence="6" type="ORF">MMOR_45490</name>
</gene>